<dbReference type="GO" id="GO:0008168">
    <property type="term" value="F:methyltransferase activity"/>
    <property type="evidence" value="ECO:0007669"/>
    <property type="project" value="UniProtKB-KW"/>
</dbReference>
<reference evidence="7" key="1">
    <citation type="submission" date="2016-10" db="EMBL/GenBank/DDBJ databases">
        <authorList>
            <person name="Varghese N."/>
        </authorList>
    </citation>
    <scope>NUCLEOTIDE SEQUENCE [LARGE SCALE GENOMIC DNA]</scope>
    <source>
        <strain evidence="7">DSM 18820</strain>
    </source>
</reference>
<dbReference type="PANTHER" id="PTHR43667:SF1">
    <property type="entry name" value="CYCLOPROPANE-FATTY-ACYL-PHOSPHOLIPID SYNTHASE"/>
    <property type="match status" value="1"/>
</dbReference>
<sequence length="373" mass="43271">MSTSGLRQNVTDILATADIKINGPDPWDLQVHDERFFKRLLSEGTLGLGESYMDGWWDCASIDEFVNKAFRADLYRQARFGWRTKLEVLLAKVTNLQTRRKAVDNIQRHYDIGNQLYQLMLDKRMTYTCAYWENATTLDQAQENKMDLICRKIGLQAGQRVLDIGCGWGSFAKFAAEKYGAVVVGVTISQKQLELGREMCQGLPVELRFQDYRDVNEKFDHIVSIGMAEAVGYRNLRTYMQVANRCLHDNGFFLLHTIGLNFSRTSPDPFIDKYIFPNCLIPSLKQMSGAMEKLFVVEDLHNFGPYYDPTLLAWFRNFDQNWDKIQGEYGERFYRMWKYYLLSSAGSFRSRNNQLWQIVLSKKGMPGGYQSIR</sequence>
<keyword evidence="7" id="KW-1185">Reference proteome</keyword>
<accession>A0A1I7K7E6</accession>
<dbReference type="NCBIfam" id="NF008686">
    <property type="entry name" value="PRK11705.1"/>
    <property type="match status" value="1"/>
</dbReference>
<dbReference type="Gene3D" id="3.40.50.150">
    <property type="entry name" value="Vaccinia Virus protein VP39"/>
    <property type="match status" value="1"/>
</dbReference>
<evidence type="ECO:0000256" key="2">
    <source>
        <dbReference type="ARBA" id="ARBA00022603"/>
    </source>
</evidence>
<dbReference type="EMBL" id="FPCA01000004">
    <property type="protein sequence ID" value="SFU93292.1"/>
    <property type="molecule type" value="Genomic_DNA"/>
</dbReference>
<dbReference type="OrthoDB" id="9782855at2"/>
<keyword evidence="4" id="KW-0949">S-adenosyl-L-methionine</keyword>
<keyword evidence="5" id="KW-0443">Lipid metabolism</keyword>
<name>A0A1I7K7E6_9BACT</name>
<protein>
    <submittedName>
        <fullName evidence="6">Cyclopropane-fatty-acyl-phospholipid synthase</fullName>
    </submittedName>
</protein>
<dbReference type="GO" id="GO:0008610">
    <property type="term" value="P:lipid biosynthetic process"/>
    <property type="evidence" value="ECO:0007669"/>
    <property type="project" value="InterPro"/>
</dbReference>
<dbReference type="InterPro" id="IPR003333">
    <property type="entry name" value="CMAS"/>
</dbReference>
<evidence type="ECO:0000256" key="5">
    <source>
        <dbReference type="ARBA" id="ARBA00023098"/>
    </source>
</evidence>
<dbReference type="RefSeq" id="WP_068837185.1">
    <property type="nucleotide sequence ID" value="NZ_BMXC01000004.1"/>
</dbReference>
<dbReference type="PANTHER" id="PTHR43667">
    <property type="entry name" value="CYCLOPROPANE-FATTY-ACYL-PHOSPHOLIPID SYNTHASE"/>
    <property type="match status" value="1"/>
</dbReference>
<dbReference type="InterPro" id="IPR029063">
    <property type="entry name" value="SAM-dependent_MTases_sf"/>
</dbReference>
<dbReference type="STRING" id="388950.GCA_001611675_01050"/>
<evidence type="ECO:0000256" key="1">
    <source>
        <dbReference type="ARBA" id="ARBA00010815"/>
    </source>
</evidence>
<proteinExistence type="inferred from homology"/>
<keyword evidence="3" id="KW-0808">Transferase</keyword>
<dbReference type="PIRSF" id="PIRSF003085">
    <property type="entry name" value="CMAS"/>
    <property type="match status" value="1"/>
</dbReference>
<dbReference type="AlphaFoldDB" id="A0A1I7K7E6"/>
<keyword evidence="2" id="KW-0489">Methyltransferase</keyword>
<dbReference type="GO" id="GO:0032259">
    <property type="term" value="P:methylation"/>
    <property type="evidence" value="ECO:0007669"/>
    <property type="project" value="UniProtKB-KW"/>
</dbReference>
<evidence type="ECO:0000256" key="4">
    <source>
        <dbReference type="ARBA" id="ARBA00022691"/>
    </source>
</evidence>
<organism evidence="6 7">
    <name type="scientific">Pontibacter akesuensis</name>
    <dbReference type="NCBI Taxonomy" id="388950"/>
    <lineage>
        <taxon>Bacteria</taxon>
        <taxon>Pseudomonadati</taxon>
        <taxon>Bacteroidota</taxon>
        <taxon>Cytophagia</taxon>
        <taxon>Cytophagales</taxon>
        <taxon>Hymenobacteraceae</taxon>
        <taxon>Pontibacter</taxon>
    </lineage>
</organism>
<evidence type="ECO:0000313" key="6">
    <source>
        <dbReference type="EMBL" id="SFU93292.1"/>
    </source>
</evidence>
<evidence type="ECO:0000313" key="7">
    <source>
        <dbReference type="Proteomes" id="UP000182491"/>
    </source>
</evidence>
<gene>
    <name evidence="6" type="ORF">SAMN04487941_3468</name>
</gene>
<dbReference type="Pfam" id="PF02353">
    <property type="entry name" value="CMAS"/>
    <property type="match status" value="1"/>
</dbReference>
<dbReference type="InterPro" id="IPR050723">
    <property type="entry name" value="CFA/CMAS"/>
</dbReference>
<evidence type="ECO:0000256" key="3">
    <source>
        <dbReference type="ARBA" id="ARBA00022679"/>
    </source>
</evidence>
<dbReference type="SUPFAM" id="SSF53335">
    <property type="entry name" value="S-adenosyl-L-methionine-dependent methyltransferases"/>
    <property type="match status" value="1"/>
</dbReference>
<dbReference type="CDD" id="cd02440">
    <property type="entry name" value="AdoMet_MTases"/>
    <property type="match status" value="1"/>
</dbReference>
<comment type="similarity">
    <text evidence="1">Belongs to the CFA/CMAS family.</text>
</comment>
<dbReference type="Proteomes" id="UP000182491">
    <property type="component" value="Unassembled WGS sequence"/>
</dbReference>